<dbReference type="Pfam" id="PF02518">
    <property type="entry name" value="HATPase_c"/>
    <property type="match status" value="1"/>
</dbReference>
<dbReference type="CDD" id="cd00082">
    <property type="entry name" value="HisKA"/>
    <property type="match status" value="1"/>
</dbReference>
<dbReference type="SUPFAM" id="SSF55874">
    <property type="entry name" value="ATPase domain of HSP90 chaperone/DNA topoisomerase II/histidine kinase"/>
    <property type="match status" value="1"/>
</dbReference>
<proteinExistence type="predicted"/>
<dbReference type="InterPro" id="IPR001610">
    <property type="entry name" value="PAC"/>
</dbReference>
<dbReference type="SMART" id="SM00086">
    <property type="entry name" value="PAC"/>
    <property type="match status" value="1"/>
</dbReference>
<protein>
    <recommendedName>
        <fullName evidence="2">histidine kinase</fullName>
        <ecNumber evidence="2">2.7.13.3</ecNumber>
    </recommendedName>
</protein>
<dbReference type="InterPro" id="IPR036890">
    <property type="entry name" value="HATPase_C_sf"/>
</dbReference>
<dbReference type="RefSeq" id="WP_259092242.1">
    <property type="nucleotide sequence ID" value="NZ_BAAAZC010000008.1"/>
</dbReference>
<dbReference type="InterPro" id="IPR005467">
    <property type="entry name" value="His_kinase_dom"/>
</dbReference>
<dbReference type="Pfam" id="PF00512">
    <property type="entry name" value="HisKA"/>
    <property type="match status" value="1"/>
</dbReference>
<name>A0ABP7PEQ4_9SPHI</name>
<evidence type="ECO:0000256" key="3">
    <source>
        <dbReference type="ARBA" id="ARBA00022553"/>
    </source>
</evidence>
<dbReference type="Proteomes" id="UP001500742">
    <property type="component" value="Unassembled WGS sequence"/>
</dbReference>
<comment type="caution">
    <text evidence="10">The sequence shown here is derived from an EMBL/GenBank/DDBJ whole genome shotgun (WGS) entry which is preliminary data.</text>
</comment>
<sequence>MCAELPNALSDEIFRIIFEKSPGSLLVKADAPRFTIVAASDAYLSITNATRELIIGKGFFQVFPDDDHDPNDETGARKTFSKVVETKQKIDIPSYRYDTRDPDTGDYKIRYWSCSNAPFYCGEGNEMYILNTIVEITGEVNARQEATESEHRLRLAAEATGFATFDWEFKDELSLCSPQLVELLGHPADTMLSSREAFNTQVLPEDRSAVMNAFNDSIKTGVYAYDVRIAWPNSSIHWISVKGKLVTDRDGKPTRMLGTVIDVTENKRDEIRKNDFIAMASHELKTPLTSIKSYVQLLAKKLEASEDAFIHNALAKANTQINKMTDLIHGFLDLSKLESGKLQTKPEVFDMNRLIADCIAELLQSNHNHTVIFDGSMVLNVTADRGKIGQVLNNFLSNAVKYSARGSKILVNSTFTTEGLRVAVTDEGVGIKPKDQKKVFQRFYRADNEKIRNVSGFGIGLYLSSEIIHSHHGKIWVESIEGSGSTFYFSIPA</sequence>
<evidence type="ECO:0000259" key="8">
    <source>
        <dbReference type="PROSITE" id="PS50112"/>
    </source>
</evidence>
<dbReference type="InterPro" id="IPR000014">
    <property type="entry name" value="PAS"/>
</dbReference>
<keyword evidence="5" id="KW-0418">Kinase</keyword>
<keyword evidence="3" id="KW-0597">Phosphoprotein</keyword>
<dbReference type="InterPro" id="IPR000700">
    <property type="entry name" value="PAS-assoc_C"/>
</dbReference>
<dbReference type="NCBIfam" id="TIGR00229">
    <property type="entry name" value="sensory_box"/>
    <property type="match status" value="1"/>
</dbReference>
<dbReference type="InterPro" id="IPR050736">
    <property type="entry name" value="Sensor_HK_Regulatory"/>
</dbReference>
<gene>
    <name evidence="10" type="ORF">GCM10022210_11030</name>
</gene>
<evidence type="ECO:0000313" key="10">
    <source>
        <dbReference type="EMBL" id="GAA3964453.1"/>
    </source>
</evidence>
<dbReference type="Gene3D" id="2.10.70.100">
    <property type="match status" value="1"/>
</dbReference>
<feature type="domain" description="PAC" evidence="9">
    <location>
        <begin position="223"/>
        <end position="275"/>
    </location>
</feature>
<dbReference type="InterPro" id="IPR003661">
    <property type="entry name" value="HisK_dim/P_dom"/>
</dbReference>
<keyword evidence="11" id="KW-1185">Reference proteome</keyword>
<dbReference type="InterPro" id="IPR004358">
    <property type="entry name" value="Sig_transdc_His_kin-like_C"/>
</dbReference>
<dbReference type="InterPro" id="IPR003594">
    <property type="entry name" value="HATPase_dom"/>
</dbReference>
<dbReference type="Gene3D" id="3.30.565.10">
    <property type="entry name" value="Histidine kinase-like ATPase, C-terminal domain"/>
    <property type="match status" value="1"/>
</dbReference>
<dbReference type="InterPro" id="IPR036097">
    <property type="entry name" value="HisK_dim/P_sf"/>
</dbReference>
<organism evidence="10 11">
    <name type="scientific">Mucilaginibacter dorajii</name>
    <dbReference type="NCBI Taxonomy" id="692994"/>
    <lineage>
        <taxon>Bacteria</taxon>
        <taxon>Pseudomonadati</taxon>
        <taxon>Bacteroidota</taxon>
        <taxon>Sphingobacteriia</taxon>
        <taxon>Sphingobacteriales</taxon>
        <taxon>Sphingobacteriaceae</taxon>
        <taxon>Mucilaginibacter</taxon>
    </lineage>
</organism>
<dbReference type="PRINTS" id="PR00344">
    <property type="entry name" value="BCTRLSENSOR"/>
</dbReference>
<dbReference type="InterPro" id="IPR035965">
    <property type="entry name" value="PAS-like_dom_sf"/>
</dbReference>
<dbReference type="PROSITE" id="PS50109">
    <property type="entry name" value="HIS_KIN"/>
    <property type="match status" value="1"/>
</dbReference>
<dbReference type="InterPro" id="IPR013655">
    <property type="entry name" value="PAS_fold_3"/>
</dbReference>
<evidence type="ECO:0000256" key="4">
    <source>
        <dbReference type="ARBA" id="ARBA00022679"/>
    </source>
</evidence>
<evidence type="ECO:0000256" key="5">
    <source>
        <dbReference type="ARBA" id="ARBA00022777"/>
    </source>
</evidence>
<evidence type="ECO:0000259" key="9">
    <source>
        <dbReference type="PROSITE" id="PS50113"/>
    </source>
</evidence>
<dbReference type="SMART" id="SM00388">
    <property type="entry name" value="HisKA"/>
    <property type="match status" value="1"/>
</dbReference>
<dbReference type="CDD" id="cd00130">
    <property type="entry name" value="PAS"/>
    <property type="match status" value="2"/>
</dbReference>
<dbReference type="SMART" id="SM00091">
    <property type="entry name" value="PAS"/>
    <property type="match status" value="2"/>
</dbReference>
<comment type="catalytic activity">
    <reaction evidence="1">
        <text>ATP + protein L-histidine = ADP + protein N-phospho-L-histidine.</text>
        <dbReference type="EC" id="2.7.13.3"/>
    </reaction>
</comment>
<keyword evidence="4" id="KW-0808">Transferase</keyword>
<dbReference type="SMART" id="SM00387">
    <property type="entry name" value="HATPase_c"/>
    <property type="match status" value="1"/>
</dbReference>
<feature type="domain" description="Histidine kinase" evidence="7">
    <location>
        <begin position="279"/>
        <end position="493"/>
    </location>
</feature>
<evidence type="ECO:0000256" key="1">
    <source>
        <dbReference type="ARBA" id="ARBA00000085"/>
    </source>
</evidence>
<dbReference type="SUPFAM" id="SSF55785">
    <property type="entry name" value="PYP-like sensor domain (PAS domain)"/>
    <property type="match status" value="2"/>
</dbReference>
<dbReference type="EC" id="2.7.13.3" evidence="2"/>
<dbReference type="Pfam" id="PF08447">
    <property type="entry name" value="PAS_3"/>
    <property type="match status" value="1"/>
</dbReference>
<dbReference type="PANTHER" id="PTHR43711">
    <property type="entry name" value="TWO-COMPONENT HISTIDINE KINASE"/>
    <property type="match status" value="1"/>
</dbReference>
<evidence type="ECO:0000313" key="11">
    <source>
        <dbReference type="Proteomes" id="UP001500742"/>
    </source>
</evidence>
<dbReference type="EMBL" id="BAAAZC010000008">
    <property type="protein sequence ID" value="GAA3964453.1"/>
    <property type="molecule type" value="Genomic_DNA"/>
</dbReference>
<evidence type="ECO:0000256" key="2">
    <source>
        <dbReference type="ARBA" id="ARBA00012438"/>
    </source>
</evidence>
<reference evidence="11" key="1">
    <citation type="journal article" date="2019" name="Int. J. Syst. Evol. Microbiol.">
        <title>The Global Catalogue of Microorganisms (GCM) 10K type strain sequencing project: providing services to taxonomists for standard genome sequencing and annotation.</title>
        <authorList>
            <consortium name="The Broad Institute Genomics Platform"/>
            <consortium name="The Broad Institute Genome Sequencing Center for Infectious Disease"/>
            <person name="Wu L."/>
            <person name="Ma J."/>
        </authorList>
    </citation>
    <scope>NUCLEOTIDE SEQUENCE [LARGE SCALE GENOMIC DNA]</scope>
    <source>
        <strain evidence="11">JCM 16601</strain>
    </source>
</reference>
<evidence type="ECO:0000259" key="7">
    <source>
        <dbReference type="PROSITE" id="PS50109"/>
    </source>
</evidence>
<keyword evidence="6" id="KW-0902">Two-component regulatory system</keyword>
<evidence type="ECO:0000256" key="6">
    <source>
        <dbReference type="ARBA" id="ARBA00023012"/>
    </source>
</evidence>
<feature type="domain" description="PAS" evidence="8">
    <location>
        <begin position="149"/>
        <end position="221"/>
    </location>
</feature>
<dbReference type="Gene3D" id="3.30.450.20">
    <property type="entry name" value="PAS domain"/>
    <property type="match status" value="2"/>
</dbReference>
<dbReference type="PROSITE" id="PS50112">
    <property type="entry name" value="PAS"/>
    <property type="match status" value="1"/>
</dbReference>
<dbReference type="Gene3D" id="1.10.287.130">
    <property type="match status" value="1"/>
</dbReference>
<accession>A0ABP7PEQ4</accession>
<dbReference type="SUPFAM" id="SSF47384">
    <property type="entry name" value="Homodimeric domain of signal transducing histidine kinase"/>
    <property type="match status" value="1"/>
</dbReference>
<dbReference type="Pfam" id="PF13426">
    <property type="entry name" value="PAS_9"/>
    <property type="match status" value="1"/>
</dbReference>
<dbReference type="PROSITE" id="PS50113">
    <property type="entry name" value="PAC"/>
    <property type="match status" value="1"/>
</dbReference>
<dbReference type="PANTHER" id="PTHR43711:SF1">
    <property type="entry name" value="HISTIDINE KINASE 1"/>
    <property type="match status" value="1"/>
</dbReference>